<organism evidence="2 3">
    <name type="scientific">Anabarilius grahami</name>
    <name type="common">Kanglang fish</name>
    <name type="synonym">Barilius grahami</name>
    <dbReference type="NCBI Taxonomy" id="495550"/>
    <lineage>
        <taxon>Eukaryota</taxon>
        <taxon>Metazoa</taxon>
        <taxon>Chordata</taxon>
        <taxon>Craniata</taxon>
        <taxon>Vertebrata</taxon>
        <taxon>Euteleostomi</taxon>
        <taxon>Actinopterygii</taxon>
        <taxon>Neopterygii</taxon>
        <taxon>Teleostei</taxon>
        <taxon>Ostariophysi</taxon>
        <taxon>Cypriniformes</taxon>
        <taxon>Xenocyprididae</taxon>
        <taxon>Xenocypridinae</taxon>
        <taxon>Xenocypridinae incertae sedis</taxon>
        <taxon>Anabarilius</taxon>
    </lineage>
</organism>
<dbReference type="AlphaFoldDB" id="A0A3N0Y328"/>
<evidence type="ECO:0000256" key="1">
    <source>
        <dbReference type="SAM" id="MobiDB-lite"/>
    </source>
</evidence>
<reference evidence="2 3" key="1">
    <citation type="submission" date="2018-10" db="EMBL/GenBank/DDBJ databases">
        <title>Genome assembly for a Yunnan-Guizhou Plateau 3E fish, Anabarilius grahami (Regan), and its evolutionary and genetic applications.</title>
        <authorList>
            <person name="Jiang W."/>
        </authorList>
    </citation>
    <scope>NUCLEOTIDE SEQUENCE [LARGE SCALE GENOMIC DNA]</scope>
    <source>
        <strain evidence="2">AG-KIZ</strain>
        <tissue evidence="2">Muscle</tissue>
    </source>
</reference>
<dbReference type="EMBL" id="RJVU01053528">
    <property type="protein sequence ID" value="ROL33035.1"/>
    <property type="molecule type" value="Genomic_DNA"/>
</dbReference>
<sequence>MQEGTLRVATLEVRRLWAGEGSGQMFPLVPLVVVPPQPDIITTQEVPEQGEQVDEEQLGEYEQEQSQQEQTDLLPEVTKALEEGEERDIWITMDEVAGNGTVKVGRGERQEDEEEVQGKKRKGMEEDPRERTEYGEGKET</sequence>
<evidence type="ECO:0000313" key="3">
    <source>
        <dbReference type="Proteomes" id="UP000281406"/>
    </source>
</evidence>
<feature type="compositionally biased region" description="Basic and acidic residues" evidence="1">
    <location>
        <begin position="123"/>
        <end position="140"/>
    </location>
</feature>
<accession>A0A3N0Y328</accession>
<feature type="compositionally biased region" description="Acidic residues" evidence="1">
    <location>
        <begin position="51"/>
        <end position="63"/>
    </location>
</feature>
<keyword evidence="3" id="KW-1185">Reference proteome</keyword>
<evidence type="ECO:0000313" key="2">
    <source>
        <dbReference type="EMBL" id="ROL33035.1"/>
    </source>
</evidence>
<proteinExistence type="predicted"/>
<feature type="region of interest" description="Disordered" evidence="1">
    <location>
        <begin position="93"/>
        <end position="140"/>
    </location>
</feature>
<gene>
    <name evidence="2" type="ORF">DPX16_5930</name>
</gene>
<dbReference type="Proteomes" id="UP000281406">
    <property type="component" value="Unassembled WGS sequence"/>
</dbReference>
<name>A0A3N0Y328_ANAGA</name>
<protein>
    <submittedName>
        <fullName evidence="2">Uncharacterized protein</fullName>
    </submittedName>
</protein>
<feature type="region of interest" description="Disordered" evidence="1">
    <location>
        <begin position="42"/>
        <end position="72"/>
    </location>
</feature>
<comment type="caution">
    <text evidence="2">The sequence shown here is derived from an EMBL/GenBank/DDBJ whole genome shotgun (WGS) entry which is preliminary data.</text>
</comment>